<dbReference type="InterPro" id="IPR043917">
    <property type="entry name" value="DUF5753"/>
</dbReference>
<dbReference type="Proteomes" id="UP000184501">
    <property type="component" value="Unassembled WGS sequence"/>
</dbReference>
<accession>A0A1M5P7F1</accession>
<dbReference type="Pfam" id="PF19054">
    <property type="entry name" value="DUF5753"/>
    <property type="match status" value="1"/>
</dbReference>
<keyword evidence="3" id="KW-1185">Reference proteome</keyword>
<evidence type="ECO:0000313" key="3">
    <source>
        <dbReference type="Proteomes" id="UP000184501"/>
    </source>
</evidence>
<name>A0A1M5P7F1_STRHI</name>
<evidence type="ECO:0000259" key="1">
    <source>
        <dbReference type="Pfam" id="PF19054"/>
    </source>
</evidence>
<dbReference type="AlphaFoldDB" id="A0A1M5P7F1"/>
<evidence type="ECO:0000313" key="2">
    <source>
        <dbReference type="EMBL" id="SHG97761.1"/>
    </source>
</evidence>
<gene>
    <name evidence="2" type="ORF">SAMN05444320_117100</name>
</gene>
<feature type="domain" description="DUF5753" evidence="1">
    <location>
        <begin position="1"/>
        <end position="45"/>
    </location>
</feature>
<dbReference type="EMBL" id="FQVN01000017">
    <property type="protein sequence ID" value="SHG97761.1"/>
    <property type="molecule type" value="Genomic_DNA"/>
</dbReference>
<organism evidence="2 3">
    <name type="scientific">Streptoalloteichus hindustanus</name>
    <dbReference type="NCBI Taxonomy" id="2017"/>
    <lineage>
        <taxon>Bacteria</taxon>
        <taxon>Bacillati</taxon>
        <taxon>Actinomycetota</taxon>
        <taxon>Actinomycetes</taxon>
        <taxon>Pseudonocardiales</taxon>
        <taxon>Pseudonocardiaceae</taxon>
        <taxon>Streptoalloteichus</taxon>
    </lineage>
</organism>
<reference evidence="2 3" key="1">
    <citation type="submission" date="2016-11" db="EMBL/GenBank/DDBJ databases">
        <authorList>
            <person name="Jaros S."/>
            <person name="Januszkiewicz K."/>
            <person name="Wedrychowicz H."/>
        </authorList>
    </citation>
    <scope>NUCLEOTIDE SEQUENCE [LARGE SCALE GENOMIC DNA]</scope>
    <source>
        <strain evidence="2 3">DSM 44523</strain>
    </source>
</reference>
<dbReference type="STRING" id="2017.SAMN05444320_117100"/>
<protein>
    <recommendedName>
        <fullName evidence="1">DUF5753 domain-containing protein</fullName>
    </recommendedName>
</protein>
<sequence length="51" mass="5574">MVYVENVAVFVLTDDEAEVKRYGVSYARVRATALSPEDSVSLIARVADGIQ</sequence>
<proteinExistence type="predicted"/>